<comment type="caution">
    <text evidence="2">The sequence shown here is derived from an EMBL/GenBank/DDBJ whole genome shotgun (WGS) entry which is preliminary data.</text>
</comment>
<name>A0AAV7I7D4_COTGL</name>
<sequence>MPKGEGFSEREKGRKQSFGVREKKKENGCRCYNTNRKSRMNKERGMTAGVLSAQKIQQDFIVPSFHGDTSLIHEMCLDTDKVADRVQRAVGKIKIGGITHKSLKRSKARQQKYFKIFGDPPN</sequence>
<feature type="compositionally biased region" description="Basic and acidic residues" evidence="1">
    <location>
        <begin position="1"/>
        <end position="28"/>
    </location>
</feature>
<evidence type="ECO:0000313" key="2">
    <source>
        <dbReference type="EMBL" id="KAH0546107.1"/>
    </source>
</evidence>
<protein>
    <submittedName>
        <fullName evidence="2">Uncharacterized protein</fullName>
    </submittedName>
</protein>
<keyword evidence="3" id="KW-1185">Reference proteome</keyword>
<dbReference type="AlphaFoldDB" id="A0AAV7I7D4"/>
<evidence type="ECO:0000256" key="1">
    <source>
        <dbReference type="SAM" id="MobiDB-lite"/>
    </source>
</evidence>
<gene>
    <name evidence="2" type="ORF">KQX54_006621</name>
</gene>
<proteinExistence type="predicted"/>
<reference evidence="2 3" key="1">
    <citation type="journal article" date="2021" name="J. Hered.">
        <title>A chromosome-level genome assembly of the parasitoid wasp, Cotesia glomerata (Hymenoptera: Braconidae).</title>
        <authorList>
            <person name="Pinto B.J."/>
            <person name="Weis J.J."/>
            <person name="Gamble T."/>
            <person name="Ode P.J."/>
            <person name="Paul R."/>
            <person name="Zaspel J.M."/>
        </authorList>
    </citation>
    <scope>NUCLEOTIDE SEQUENCE [LARGE SCALE GENOMIC DNA]</scope>
    <source>
        <strain evidence="2">CgM1</strain>
    </source>
</reference>
<dbReference type="EMBL" id="JAHXZJ010002237">
    <property type="protein sequence ID" value="KAH0546107.1"/>
    <property type="molecule type" value="Genomic_DNA"/>
</dbReference>
<organism evidence="2 3">
    <name type="scientific">Cotesia glomerata</name>
    <name type="common">Lepidopteran parasitic wasp</name>
    <name type="synonym">Apanteles glomeratus</name>
    <dbReference type="NCBI Taxonomy" id="32391"/>
    <lineage>
        <taxon>Eukaryota</taxon>
        <taxon>Metazoa</taxon>
        <taxon>Ecdysozoa</taxon>
        <taxon>Arthropoda</taxon>
        <taxon>Hexapoda</taxon>
        <taxon>Insecta</taxon>
        <taxon>Pterygota</taxon>
        <taxon>Neoptera</taxon>
        <taxon>Endopterygota</taxon>
        <taxon>Hymenoptera</taxon>
        <taxon>Apocrita</taxon>
        <taxon>Ichneumonoidea</taxon>
        <taxon>Braconidae</taxon>
        <taxon>Microgastrinae</taxon>
        <taxon>Cotesia</taxon>
    </lineage>
</organism>
<evidence type="ECO:0000313" key="3">
    <source>
        <dbReference type="Proteomes" id="UP000826195"/>
    </source>
</evidence>
<feature type="region of interest" description="Disordered" evidence="1">
    <location>
        <begin position="1"/>
        <end position="44"/>
    </location>
</feature>
<dbReference type="Proteomes" id="UP000826195">
    <property type="component" value="Unassembled WGS sequence"/>
</dbReference>
<accession>A0AAV7I7D4</accession>